<dbReference type="PANTHER" id="PTHR10027">
    <property type="entry name" value="CALCIUM-ACTIVATED POTASSIUM CHANNEL ALPHA CHAIN"/>
    <property type="match status" value="1"/>
</dbReference>
<keyword evidence="8" id="KW-0406">Ion transport</keyword>
<evidence type="ECO:0000256" key="10">
    <source>
        <dbReference type="ARBA" id="ARBA00023303"/>
    </source>
</evidence>
<gene>
    <name evidence="13" type="ORF">R2G56_15910</name>
</gene>
<evidence type="ECO:0000313" key="14">
    <source>
        <dbReference type="Proteomes" id="UP001185659"/>
    </source>
</evidence>
<evidence type="ECO:0000256" key="6">
    <source>
        <dbReference type="ARBA" id="ARBA00022958"/>
    </source>
</evidence>
<dbReference type="PANTHER" id="PTHR10027:SF10">
    <property type="entry name" value="SLOWPOKE 2, ISOFORM D"/>
    <property type="match status" value="1"/>
</dbReference>
<reference evidence="13 14" key="1">
    <citation type="submission" date="2023-10" db="EMBL/GenBank/DDBJ databases">
        <authorList>
            <person name="Venkata Ramana C."/>
            <person name="Sasikala C."/>
            <person name="Dhurka M."/>
        </authorList>
    </citation>
    <scope>NUCLEOTIDE SEQUENCE [LARGE SCALE GENOMIC DNA]</scope>
    <source>
        <strain evidence="13 14">KCTC 32151</strain>
    </source>
</reference>
<feature type="transmembrane region" description="Helical" evidence="11">
    <location>
        <begin position="20"/>
        <end position="40"/>
    </location>
</feature>
<keyword evidence="2" id="KW-0813">Transport</keyword>
<keyword evidence="10 13" id="KW-0407">Ion channel</keyword>
<feature type="transmembrane region" description="Helical" evidence="11">
    <location>
        <begin position="77"/>
        <end position="99"/>
    </location>
</feature>
<evidence type="ECO:0000256" key="4">
    <source>
        <dbReference type="ARBA" id="ARBA00022692"/>
    </source>
</evidence>
<evidence type="ECO:0000256" key="9">
    <source>
        <dbReference type="ARBA" id="ARBA00023136"/>
    </source>
</evidence>
<dbReference type="InterPro" id="IPR013099">
    <property type="entry name" value="K_chnl_dom"/>
</dbReference>
<keyword evidence="3" id="KW-0633">Potassium transport</keyword>
<evidence type="ECO:0000256" key="7">
    <source>
        <dbReference type="ARBA" id="ARBA00022989"/>
    </source>
</evidence>
<dbReference type="Proteomes" id="UP001185659">
    <property type="component" value="Unassembled WGS sequence"/>
</dbReference>
<keyword evidence="6" id="KW-0630">Potassium</keyword>
<feature type="domain" description="Potassium channel" evidence="12">
    <location>
        <begin position="28"/>
        <end position="98"/>
    </location>
</feature>
<keyword evidence="7 11" id="KW-1133">Transmembrane helix</keyword>
<dbReference type="Gene3D" id="1.10.287.70">
    <property type="match status" value="1"/>
</dbReference>
<protein>
    <submittedName>
        <fullName evidence="13">Potassium channel family protein</fullName>
    </submittedName>
</protein>
<keyword evidence="9 11" id="KW-0472">Membrane</keyword>
<dbReference type="SUPFAM" id="SSF81324">
    <property type="entry name" value="Voltage-gated potassium channels"/>
    <property type="match status" value="1"/>
</dbReference>
<dbReference type="InterPro" id="IPR047871">
    <property type="entry name" value="K_chnl_Slo-like"/>
</dbReference>
<keyword evidence="14" id="KW-1185">Reference proteome</keyword>
<accession>A0ABU4ANG7</accession>
<dbReference type="GO" id="GO:0034220">
    <property type="term" value="P:monoatomic ion transmembrane transport"/>
    <property type="evidence" value="ECO:0007669"/>
    <property type="project" value="UniProtKB-KW"/>
</dbReference>
<evidence type="ECO:0000256" key="3">
    <source>
        <dbReference type="ARBA" id="ARBA00022538"/>
    </source>
</evidence>
<sequence>MRMIAELWRGVRAAFSDRNVLSLMAFTCTIVLCAAIFYSWAEDWSFLDAVYFSVITISTVGYGDFSPQTFAGKMFTIVYVLIGLGVFVATATTVATAILSHRLKDEDGADRKRRARHPKKRP</sequence>
<feature type="transmembrane region" description="Helical" evidence="11">
    <location>
        <begin position="46"/>
        <end position="65"/>
    </location>
</feature>
<keyword evidence="4 11" id="KW-0812">Transmembrane</keyword>
<comment type="caution">
    <text evidence="13">The sequence shown here is derived from an EMBL/GenBank/DDBJ whole genome shotgun (WGS) entry which is preliminary data.</text>
</comment>
<evidence type="ECO:0000259" key="12">
    <source>
        <dbReference type="Pfam" id="PF07885"/>
    </source>
</evidence>
<dbReference type="Pfam" id="PF07885">
    <property type="entry name" value="Ion_trans_2"/>
    <property type="match status" value="1"/>
</dbReference>
<organism evidence="13 14">
    <name type="scientific">Nitratireductor aquimarinus</name>
    <dbReference type="NCBI Taxonomy" id="889300"/>
    <lineage>
        <taxon>Bacteria</taxon>
        <taxon>Pseudomonadati</taxon>
        <taxon>Pseudomonadota</taxon>
        <taxon>Alphaproteobacteria</taxon>
        <taxon>Hyphomicrobiales</taxon>
        <taxon>Phyllobacteriaceae</taxon>
        <taxon>Nitratireductor</taxon>
    </lineage>
</organism>
<evidence type="ECO:0000256" key="1">
    <source>
        <dbReference type="ARBA" id="ARBA00004141"/>
    </source>
</evidence>
<proteinExistence type="predicted"/>
<keyword evidence="5" id="KW-0631">Potassium channel</keyword>
<dbReference type="EMBL" id="JAWLIP010000007">
    <property type="protein sequence ID" value="MDV6227786.1"/>
    <property type="molecule type" value="Genomic_DNA"/>
</dbReference>
<name>A0ABU4ANG7_9HYPH</name>
<evidence type="ECO:0000256" key="2">
    <source>
        <dbReference type="ARBA" id="ARBA00022448"/>
    </source>
</evidence>
<dbReference type="RefSeq" id="WP_299936680.1">
    <property type="nucleotide sequence ID" value="NZ_JAWLIP010000007.1"/>
</dbReference>
<evidence type="ECO:0000256" key="5">
    <source>
        <dbReference type="ARBA" id="ARBA00022826"/>
    </source>
</evidence>
<evidence type="ECO:0000313" key="13">
    <source>
        <dbReference type="EMBL" id="MDV6227786.1"/>
    </source>
</evidence>
<comment type="subcellular location">
    <subcellularLocation>
        <location evidence="1">Membrane</location>
        <topology evidence="1">Multi-pass membrane protein</topology>
    </subcellularLocation>
</comment>
<evidence type="ECO:0000256" key="8">
    <source>
        <dbReference type="ARBA" id="ARBA00023065"/>
    </source>
</evidence>
<evidence type="ECO:0000256" key="11">
    <source>
        <dbReference type="SAM" id="Phobius"/>
    </source>
</evidence>